<accession>F0YNA2</accession>
<dbReference type="GO" id="GO:1990070">
    <property type="term" value="C:TRAPPI protein complex"/>
    <property type="evidence" value="ECO:0007669"/>
    <property type="project" value="TreeGrafter"/>
</dbReference>
<keyword evidence="9" id="KW-1185">Reference proteome</keyword>
<dbReference type="PIRSF" id="PIRSF017479">
    <property type="entry name" value="TRAPP_I_complex_Trs31"/>
    <property type="match status" value="1"/>
</dbReference>
<evidence type="ECO:0000256" key="5">
    <source>
        <dbReference type="ARBA" id="ARBA00022892"/>
    </source>
</evidence>
<dbReference type="GO" id="GO:1990071">
    <property type="term" value="C:TRAPPII protein complex"/>
    <property type="evidence" value="ECO:0007669"/>
    <property type="project" value="TreeGrafter"/>
</dbReference>
<dbReference type="eggNOG" id="KOG3315">
    <property type="taxonomic scope" value="Eukaryota"/>
</dbReference>
<evidence type="ECO:0000256" key="6">
    <source>
        <dbReference type="ARBA" id="ARBA00023034"/>
    </source>
</evidence>
<dbReference type="FunFam" id="3.30.1380.20:FF:000002">
    <property type="entry name" value="Trafficking protein particle complex subunit"/>
    <property type="match status" value="1"/>
</dbReference>
<dbReference type="CDD" id="cd14943">
    <property type="entry name" value="TRAPPC5_Trs31"/>
    <property type="match status" value="1"/>
</dbReference>
<sequence length="177" mass="19772">MKQRLDHSVSLSAFAHLFSEIVQYQSTRIQTAADLECRLEECGHSVGLRILELLSHRERRVKHEIQIVGALQFVSSHCWKALFGKVADSLERSTENENEYMIHETFPVTNQYVSVPPDLGHLNCAAYIAGVASGILDGANFSARVTAHTISSAEDSGDKTVFLIKFSPEVIHRETYV</sequence>
<protein>
    <recommendedName>
        <fullName evidence="7">Trafficking protein particle complex subunit</fullName>
    </recommendedName>
</protein>
<dbReference type="AlphaFoldDB" id="F0YNA2"/>
<reference evidence="8 9" key="1">
    <citation type="journal article" date="2011" name="Proc. Natl. Acad. Sci. U.S.A.">
        <title>Niche of harmful alga Aureococcus anophagefferens revealed through ecogenomics.</title>
        <authorList>
            <person name="Gobler C.J."/>
            <person name="Berry D.L."/>
            <person name="Dyhrman S.T."/>
            <person name="Wilhelm S.W."/>
            <person name="Salamov A."/>
            <person name="Lobanov A.V."/>
            <person name="Zhang Y."/>
            <person name="Collier J.L."/>
            <person name="Wurch L.L."/>
            <person name="Kustka A.B."/>
            <person name="Dill B.D."/>
            <person name="Shah M."/>
            <person name="VerBerkmoes N.C."/>
            <person name="Kuo A."/>
            <person name="Terry A."/>
            <person name="Pangilinan J."/>
            <person name="Lindquist E.A."/>
            <person name="Lucas S."/>
            <person name="Paulsen I.T."/>
            <person name="Hattenrath-Lehmann T.K."/>
            <person name="Talmage S.C."/>
            <person name="Walker E.A."/>
            <person name="Koch F."/>
            <person name="Burson A.M."/>
            <person name="Marcoval M.A."/>
            <person name="Tang Y.Z."/>
            <person name="Lecleir G.R."/>
            <person name="Coyne K.J."/>
            <person name="Berg G.M."/>
            <person name="Bertrand E.M."/>
            <person name="Saito M.A."/>
            <person name="Gladyshev V.N."/>
            <person name="Grigoriev I.V."/>
        </authorList>
    </citation>
    <scope>NUCLEOTIDE SEQUENCE [LARGE SCALE GENOMIC DNA]</scope>
    <source>
        <strain evidence="9">CCMP 1984</strain>
    </source>
</reference>
<dbReference type="OrthoDB" id="10254842at2759"/>
<dbReference type="GO" id="GO:0005783">
    <property type="term" value="C:endoplasmic reticulum"/>
    <property type="evidence" value="ECO:0007669"/>
    <property type="project" value="UniProtKB-SubCell"/>
</dbReference>
<dbReference type="InParanoid" id="F0YNA2"/>
<dbReference type="Proteomes" id="UP000002729">
    <property type="component" value="Unassembled WGS sequence"/>
</dbReference>
<dbReference type="EMBL" id="GL833172">
    <property type="protein sequence ID" value="EGB03411.1"/>
    <property type="molecule type" value="Genomic_DNA"/>
</dbReference>
<keyword evidence="6 7" id="KW-0333">Golgi apparatus</keyword>
<organism evidence="9">
    <name type="scientific">Aureococcus anophagefferens</name>
    <name type="common">Harmful bloom alga</name>
    <dbReference type="NCBI Taxonomy" id="44056"/>
    <lineage>
        <taxon>Eukaryota</taxon>
        <taxon>Sar</taxon>
        <taxon>Stramenopiles</taxon>
        <taxon>Ochrophyta</taxon>
        <taxon>Pelagophyceae</taxon>
        <taxon>Pelagomonadales</taxon>
        <taxon>Pelagomonadaceae</taxon>
        <taxon>Aureococcus</taxon>
    </lineage>
</organism>
<name>F0YNA2_AURAN</name>
<dbReference type="GeneID" id="20222546"/>
<dbReference type="GO" id="GO:0006888">
    <property type="term" value="P:endoplasmic reticulum to Golgi vesicle-mediated transport"/>
    <property type="evidence" value="ECO:0007669"/>
    <property type="project" value="TreeGrafter"/>
</dbReference>
<evidence type="ECO:0000256" key="2">
    <source>
        <dbReference type="ARBA" id="ARBA00006218"/>
    </source>
</evidence>
<dbReference type="OMA" id="YMVKFDD"/>
<dbReference type="KEGG" id="aaf:AURANDRAFT_55548"/>
<comment type="subunit">
    <text evidence="7">Part of the multisubunit TRAPP (transport protein particle) complex.</text>
</comment>
<dbReference type="PANTHER" id="PTHR20902">
    <property type="entry name" value="41-2 PROTEIN ANTIGEN-RELATED"/>
    <property type="match status" value="1"/>
</dbReference>
<comment type="subcellular location">
    <subcellularLocation>
        <location evidence="1">Endoplasmic reticulum</location>
    </subcellularLocation>
    <subcellularLocation>
        <location evidence="7">Golgi apparatus</location>
        <location evidence="7">cis-Golgi network</location>
    </subcellularLocation>
</comment>
<dbReference type="InterPro" id="IPR007194">
    <property type="entry name" value="TRAPP_component"/>
</dbReference>
<dbReference type="InterPro" id="IPR016696">
    <property type="entry name" value="TRAPP-I_su5"/>
</dbReference>
<comment type="similarity">
    <text evidence="2 7">Belongs to the TRAPP small subunits family. BET3 subfamily.</text>
</comment>
<dbReference type="PANTHER" id="PTHR20902:SF0">
    <property type="entry name" value="TRAFFICKING PROTEIN PARTICLE COMPLEX SUBUNIT 5"/>
    <property type="match status" value="1"/>
</dbReference>
<dbReference type="GO" id="GO:1990072">
    <property type="term" value="C:TRAPPIII protein complex"/>
    <property type="evidence" value="ECO:0007669"/>
    <property type="project" value="TreeGrafter"/>
</dbReference>
<dbReference type="Pfam" id="PF04051">
    <property type="entry name" value="TRAPP"/>
    <property type="match status" value="1"/>
</dbReference>
<gene>
    <name evidence="8" type="ORF">AURANDRAFT_55548</name>
</gene>
<keyword evidence="4 7" id="KW-0256">Endoplasmic reticulum</keyword>
<dbReference type="Gene3D" id="3.30.1380.20">
    <property type="entry name" value="Trafficking protein particle complex subunit 3"/>
    <property type="match status" value="1"/>
</dbReference>
<keyword evidence="5 7" id="KW-0931">ER-Golgi transport</keyword>
<evidence type="ECO:0000313" key="9">
    <source>
        <dbReference type="Proteomes" id="UP000002729"/>
    </source>
</evidence>
<evidence type="ECO:0000256" key="1">
    <source>
        <dbReference type="ARBA" id="ARBA00004240"/>
    </source>
</evidence>
<evidence type="ECO:0000256" key="3">
    <source>
        <dbReference type="ARBA" id="ARBA00022448"/>
    </source>
</evidence>
<dbReference type="RefSeq" id="XP_009041882.1">
    <property type="nucleotide sequence ID" value="XM_009043634.1"/>
</dbReference>
<evidence type="ECO:0000256" key="7">
    <source>
        <dbReference type="PIRNR" id="PIRNR017479"/>
    </source>
</evidence>
<proteinExistence type="inferred from homology"/>
<keyword evidence="3 7" id="KW-0813">Transport</keyword>
<dbReference type="FunCoup" id="F0YNA2">
    <property type="interactions" value="113"/>
</dbReference>
<dbReference type="SUPFAM" id="SSF111126">
    <property type="entry name" value="Ligand-binding domain in the NO signalling and Golgi transport"/>
    <property type="match status" value="1"/>
</dbReference>
<evidence type="ECO:0000256" key="4">
    <source>
        <dbReference type="ARBA" id="ARBA00022824"/>
    </source>
</evidence>
<dbReference type="InterPro" id="IPR024096">
    <property type="entry name" value="NO_sig/Golgi_transp_ligand-bd"/>
</dbReference>
<evidence type="ECO:0000313" key="8">
    <source>
        <dbReference type="EMBL" id="EGB03411.1"/>
    </source>
</evidence>